<dbReference type="SUPFAM" id="SSF49785">
    <property type="entry name" value="Galactose-binding domain-like"/>
    <property type="match status" value="1"/>
</dbReference>
<comment type="caution">
    <text evidence="4">The sequence shown here is derived from an EMBL/GenBank/DDBJ whole genome shotgun (WGS) entry which is preliminary data.</text>
</comment>
<gene>
    <name evidence="4" type="ORF">QTN89_01655</name>
</gene>
<evidence type="ECO:0000313" key="5">
    <source>
        <dbReference type="Proteomes" id="UP001239462"/>
    </source>
</evidence>
<evidence type="ECO:0000313" key="4">
    <source>
        <dbReference type="EMBL" id="MDM4014116.1"/>
    </source>
</evidence>
<proteinExistence type="predicted"/>
<dbReference type="RefSeq" id="WP_289161863.1">
    <property type="nucleotide sequence ID" value="NZ_JASZZN010000001.1"/>
</dbReference>
<dbReference type="Pfam" id="PF07587">
    <property type="entry name" value="PSD1"/>
    <property type="match status" value="1"/>
</dbReference>
<accession>A0ABT7PCY9</accession>
<dbReference type="Pfam" id="PF07583">
    <property type="entry name" value="PSCyt2"/>
    <property type="match status" value="1"/>
</dbReference>
<evidence type="ECO:0000259" key="3">
    <source>
        <dbReference type="Pfam" id="PF07635"/>
    </source>
</evidence>
<protein>
    <submittedName>
        <fullName evidence="4">DUF1553 domain-containing protein</fullName>
    </submittedName>
</protein>
<dbReference type="Proteomes" id="UP001239462">
    <property type="component" value="Unassembled WGS sequence"/>
</dbReference>
<dbReference type="Pfam" id="PF07635">
    <property type="entry name" value="PSCyt1"/>
    <property type="match status" value="1"/>
</dbReference>
<reference evidence="4 5" key="1">
    <citation type="submission" date="2023-06" db="EMBL/GenBank/DDBJ databases">
        <title>Roseiconus lacunae JC819 isolated from Gulf of Mannar region, Tamil Nadu.</title>
        <authorList>
            <person name="Pk S."/>
            <person name="Ch S."/>
            <person name="Ch V.R."/>
        </authorList>
    </citation>
    <scope>NUCLEOTIDE SEQUENCE [LARGE SCALE GENOMIC DNA]</scope>
    <source>
        <strain evidence="4 5">JC819</strain>
    </source>
</reference>
<dbReference type="InterPro" id="IPR008979">
    <property type="entry name" value="Galactose-bd-like_sf"/>
</dbReference>
<dbReference type="Gene3D" id="2.60.120.260">
    <property type="entry name" value="Galactose-binding domain-like"/>
    <property type="match status" value="1"/>
</dbReference>
<evidence type="ECO:0000259" key="2">
    <source>
        <dbReference type="Pfam" id="PF07587"/>
    </source>
</evidence>
<sequence length="982" mass="109525">MKDTFLTWLTAFTFVVATGGSLAAVDFQSDVAPILREHCLRCHRPGNAEADLSIETAEALIDSETIIPGDAENSWLVELITAVDGARPQMPAEGEPLDDSQINTIRQWIDEGAIWPDDFQLKHQAKAGDDWWAFQPLVGGAGASIDQLIDQTLAENKLSRNPPAGKRELIRRATYDLIGLPPTADEIDAFLQDDSPGAYEKLLDRLLRSPHYGERWGRHWLDVVRFGESNGFERNVIINDLWPFRDYVIRSLNEDKPFDRLIKEHLAGDVIKPDDPDVVVGSAFLVAGPYDDVGNQDPVQAAQIRANTIDEMIRASSEAFLGLTVGCARCHDHKFDPITQHDYYSLYSTFAGIVHGREVLASPEERQQRAAKVKPLNERKTKLEKQIRELNAGVLQRANENLESYRKHWTRPPVDRTGTKETFPTVTAKFVRLICVSQDVNPPSSSGFRIDEFEVWSDTDKPQNVALASAGGKAYGSARRIEDFPDAYGPQLAIDGQTGARFIATGRDLTIELAEPTPINRVVFSSARGEDRPEHGKFVFVADYRIEVSGDRETWTVVATGDDRKPASHAGANGIRHQNHRLSIAAITEDETRQRQQWQRELDEVNRALAAIPSLPRVWIGKRDQQKARGPFHVFLGGSPQKKGDAVTTESLAVMSLGHAQAATGLPAYSMPADGSESERRLALASWVTDSNNPLTLRVLANRLWHYHFGTGIVATPSDFGYMGQRPSHPELLDFLAAQLRDHDWRIKPIHKQIMMSQTYRQSSEFRGQAAAVDAESRLLWRFPPQRLSAEAIRDTMLQISGRWQRANIIDANTVATGQAEALHDPSPVPDGGPGFRLYHFMQDNVCTYVPLDQHGPETYRRAVYHQNARASVVDLMTEFDQPDCAMGTPRRAVTTTPLQALTLLNHQFTLDMATAMAESLSKACEQSDMQTEAQVVLGYRRAFTRLPDENETQAAIDFIGQHGLPAFCRALLNASELIYVQ</sequence>
<keyword evidence="5" id="KW-1185">Reference proteome</keyword>
<evidence type="ECO:0000259" key="1">
    <source>
        <dbReference type="Pfam" id="PF07583"/>
    </source>
</evidence>
<dbReference type="EMBL" id="JASZZN010000001">
    <property type="protein sequence ID" value="MDM4014116.1"/>
    <property type="molecule type" value="Genomic_DNA"/>
</dbReference>
<dbReference type="InterPro" id="IPR022655">
    <property type="entry name" value="DUF1553"/>
</dbReference>
<feature type="domain" description="Cytochrome C Planctomycete-type" evidence="3">
    <location>
        <begin position="39"/>
        <end position="91"/>
    </location>
</feature>
<feature type="domain" description="DUF1553" evidence="2">
    <location>
        <begin position="680"/>
        <end position="959"/>
    </location>
</feature>
<organism evidence="4 5">
    <name type="scientific">Roseiconus lacunae</name>
    <dbReference type="NCBI Taxonomy" id="2605694"/>
    <lineage>
        <taxon>Bacteria</taxon>
        <taxon>Pseudomonadati</taxon>
        <taxon>Planctomycetota</taxon>
        <taxon>Planctomycetia</taxon>
        <taxon>Pirellulales</taxon>
        <taxon>Pirellulaceae</taxon>
        <taxon>Roseiconus</taxon>
    </lineage>
</organism>
<name>A0ABT7PCY9_9BACT</name>
<dbReference type="SUPFAM" id="SSF46626">
    <property type="entry name" value="Cytochrome c"/>
    <property type="match status" value="1"/>
</dbReference>
<dbReference type="InterPro" id="IPR011429">
    <property type="entry name" value="Cyt_c_Planctomycete-type"/>
</dbReference>
<dbReference type="InterPro" id="IPR036909">
    <property type="entry name" value="Cyt_c-like_dom_sf"/>
</dbReference>
<feature type="domain" description="DUF1549" evidence="1">
    <location>
        <begin position="145"/>
        <end position="353"/>
    </location>
</feature>
<dbReference type="PANTHER" id="PTHR35889">
    <property type="entry name" value="CYCLOINULO-OLIGOSACCHARIDE FRUCTANOTRANSFERASE-RELATED"/>
    <property type="match status" value="1"/>
</dbReference>
<dbReference type="InterPro" id="IPR011444">
    <property type="entry name" value="DUF1549"/>
</dbReference>
<dbReference type="PANTHER" id="PTHR35889:SF3">
    <property type="entry name" value="F-BOX DOMAIN-CONTAINING PROTEIN"/>
    <property type="match status" value="1"/>
</dbReference>